<dbReference type="PANTHER" id="PTHR12489">
    <property type="entry name" value="LIPOMA HMGIC FUSION PARTNER-LIKE PROTEIN"/>
    <property type="match status" value="1"/>
</dbReference>
<feature type="transmembrane region" description="Helical" evidence="5">
    <location>
        <begin position="20"/>
        <end position="38"/>
    </location>
</feature>
<evidence type="ECO:0000256" key="3">
    <source>
        <dbReference type="ARBA" id="ARBA00022989"/>
    </source>
</evidence>
<dbReference type="EMBL" id="CAKKLH010000314">
    <property type="protein sequence ID" value="CAH0111600.1"/>
    <property type="molecule type" value="Genomic_DNA"/>
</dbReference>
<organism evidence="6 7">
    <name type="scientific">Daphnia galeata</name>
    <dbReference type="NCBI Taxonomy" id="27404"/>
    <lineage>
        <taxon>Eukaryota</taxon>
        <taxon>Metazoa</taxon>
        <taxon>Ecdysozoa</taxon>
        <taxon>Arthropoda</taxon>
        <taxon>Crustacea</taxon>
        <taxon>Branchiopoda</taxon>
        <taxon>Diplostraca</taxon>
        <taxon>Cladocera</taxon>
        <taxon>Anomopoda</taxon>
        <taxon>Daphniidae</taxon>
        <taxon>Daphnia</taxon>
    </lineage>
</organism>
<comment type="subcellular location">
    <subcellularLocation>
        <location evidence="1">Membrane</location>
        <topology evidence="1">Multi-pass membrane protein</topology>
    </subcellularLocation>
</comment>
<comment type="caution">
    <text evidence="6">The sequence shown here is derived from an EMBL/GenBank/DDBJ whole genome shotgun (WGS) entry which is preliminary data.</text>
</comment>
<dbReference type="InterPro" id="IPR019372">
    <property type="entry name" value="LHFPL"/>
</dbReference>
<evidence type="ECO:0000256" key="1">
    <source>
        <dbReference type="ARBA" id="ARBA00004141"/>
    </source>
</evidence>
<evidence type="ECO:0000313" key="6">
    <source>
        <dbReference type="EMBL" id="CAH0111600.1"/>
    </source>
</evidence>
<keyword evidence="2 5" id="KW-0812">Transmembrane</keyword>
<dbReference type="Pfam" id="PF10242">
    <property type="entry name" value="L_HMGIC_fpl"/>
    <property type="match status" value="1"/>
</dbReference>
<keyword evidence="7" id="KW-1185">Reference proteome</keyword>
<gene>
    <name evidence="6" type="ORF">DGAL_LOCUS15248</name>
</gene>
<proteinExistence type="predicted"/>
<reference evidence="6" key="1">
    <citation type="submission" date="2021-11" db="EMBL/GenBank/DDBJ databases">
        <authorList>
            <person name="Schell T."/>
        </authorList>
    </citation>
    <scope>NUCLEOTIDE SEQUENCE</scope>
    <source>
        <strain evidence="6">M5</strain>
    </source>
</reference>
<dbReference type="Proteomes" id="UP000789390">
    <property type="component" value="Unassembled WGS sequence"/>
</dbReference>
<evidence type="ECO:0000256" key="5">
    <source>
        <dbReference type="SAM" id="Phobius"/>
    </source>
</evidence>
<protein>
    <recommendedName>
        <fullName evidence="8">Transmembrane protein 211</fullName>
    </recommendedName>
</protein>
<feature type="transmembrane region" description="Helical" evidence="5">
    <location>
        <begin position="230"/>
        <end position="251"/>
    </location>
</feature>
<dbReference type="OrthoDB" id="6355170at2759"/>
<dbReference type="AlphaFoldDB" id="A0A8J2RZF9"/>
<feature type="transmembrane region" description="Helical" evidence="5">
    <location>
        <begin position="271"/>
        <end position="292"/>
    </location>
</feature>
<keyword evidence="3 5" id="KW-1133">Transmembrane helix</keyword>
<dbReference type="GO" id="GO:0016020">
    <property type="term" value="C:membrane"/>
    <property type="evidence" value="ECO:0007669"/>
    <property type="project" value="UniProtKB-SubCell"/>
</dbReference>
<evidence type="ECO:0008006" key="8">
    <source>
        <dbReference type="Google" id="ProtNLM"/>
    </source>
</evidence>
<feature type="transmembrane region" description="Helical" evidence="5">
    <location>
        <begin position="76"/>
        <end position="95"/>
    </location>
</feature>
<dbReference type="Gene3D" id="1.20.140.150">
    <property type="match status" value="1"/>
</dbReference>
<sequence length="308" mass="33442">MKKRSSVVAIKTVTSRPVLFLWSIVSILVAFLCCWSYSQPAWTLRSSSEIGSLDQHQLSSNTGIISTSSSSSASDLSAPPAVTAAAAGSGGGAVIRRRLKRSVSIQVPTDDDDIHLMASEDEEESHENEQVNSTSSEIMMMPGRSAIPLVHIGLFGMCIYTRQQQPERRPENTVTCVGHADLDYEWLPTAWEVTRVLCGGGCVMLMACAAASVAVGFVRHHQRQQELIKITAIVQLAAASLMLLGLCFYPFGLRSENLHHFCDERCQPGWSSLVAGLSSAAAFLCPVLATLVSNPIYDLNPWEAYLLL</sequence>
<feature type="transmembrane region" description="Helical" evidence="5">
    <location>
        <begin position="193"/>
        <end position="218"/>
    </location>
</feature>
<accession>A0A8J2RZF9</accession>
<keyword evidence="4 5" id="KW-0472">Membrane</keyword>
<evidence type="ECO:0000256" key="4">
    <source>
        <dbReference type="ARBA" id="ARBA00023136"/>
    </source>
</evidence>
<dbReference type="PANTHER" id="PTHR12489:SF16">
    <property type="entry name" value="LHFPL TETRASPAN SUBFAMILY MEMBER 6 PROTEIN-RELATED"/>
    <property type="match status" value="1"/>
</dbReference>
<evidence type="ECO:0000256" key="2">
    <source>
        <dbReference type="ARBA" id="ARBA00022692"/>
    </source>
</evidence>
<evidence type="ECO:0000313" key="7">
    <source>
        <dbReference type="Proteomes" id="UP000789390"/>
    </source>
</evidence>
<name>A0A8J2RZF9_9CRUS</name>